<reference evidence="1 2" key="1">
    <citation type="submission" date="2019-04" db="EMBL/GenBank/DDBJ databases">
        <title>Herbidospora sp. NEAU-GS14.nov., a novel actinomycete isolated from soil.</title>
        <authorList>
            <person name="Han L."/>
        </authorList>
    </citation>
    <scope>NUCLEOTIDE SEQUENCE [LARGE SCALE GENOMIC DNA]</scope>
    <source>
        <strain evidence="1 2">NEAU-GS14</strain>
    </source>
</reference>
<dbReference type="AlphaFoldDB" id="A0A4U3LNN3"/>
<proteinExistence type="predicted"/>
<dbReference type="OrthoDB" id="5242307at2"/>
<keyword evidence="2" id="KW-1185">Reference proteome</keyword>
<comment type="caution">
    <text evidence="1">The sequence shown here is derived from an EMBL/GenBank/DDBJ whole genome shotgun (WGS) entry which is preliminary data.</text>
</comment>
<dbReference type="RefSeq" id="WP_137251872.1">
    <property type="nucleotide sequence ID" value="NZ_SZQA01000078.1"/>
</dbReference>
<sequence length="259" mass="27630">MRFLVTVSVLLALLSAGQPPKVLYGQSWPFAVHGEHVQVLAADRRFPDLAAEADRAAEAVARVWGSPVTATVLAPATTARAAEIARPAPVTGMAALAGPGFVVIEPHGWASLSAQGRVIVLAHELTHVATGAATRPDMPVWLVEGYADYVGYRDSGLATGVVAAELAADRRAPRELPTREDFRAGGARVPQAYQEAWLACRYIAERYGEAALTALYRAAQADPATALRRTLGVGEAELTAAWRDYVIRSVPEAEWNVRG</sequence>
<accession>A0A4U3LNN3</accession>
<protein>
    <recommendedName>
        <fullName evidence="3">Peptidase MA-like domain-containing protein</fullName>
    </recommendedName>
</protein>
<evidence type="ECO:0000313" key="2">
    <source>
        <dbReference type="Proteomes" id="UP000308705"/>
    </source>
</evidence>
<dbReference type="EMBL" id="SZQA01000078">
    <property type="protein sequence ID" value="TKK77270.1"/>
    <property type="molecule type" value="Genomic_DNA"/>
</dbReference>
<name>A0A4U3LNN3_9ACTN</name>
<evidence type="ECO:0000313" key="1">
    <source>
        <dbReference type="EMBL" id="TKK77270.1"/>
    </source>
</evidence>
<gene>
    <name evidence="1" type="ORF">FDA94_38080</name>
</gene>
<evidence type="ECO:0008006" key="3">
    <source>
        <dbReference type="Google" id="ProtNLM"/>
    </source>
</evidence>
<organism evidence="1 2">
    <name type="scientific">Herbidospora galbida</name>
    <dbReference type="NCBI Taxonomy" id="2575442"/>
    <lineage>
        <taxon>Bacteria</taxon>
        <taxon>Bacillati</taxon>
        <taxon>Actinomycetota</taxon>
        <taxon>Actinomycetes</taxon>
        <taxon>Streptosporangiales</taxon>
        <taxon>Streptosporangiaceae</taxon>
        <taxon>Herbidospora</taxon>
    </lineage>
</organism>
<dbReference type="Proteomes" id="UP000308705">
    <property type="component" value="Unassembled WGS sequence"/>
</dbReference>